<keyword evidence="2" id="KW-1185">Reference proteome</keyword>
<dbReference type="Proteomes" id="UP000183832">
    <property type="component" value="Unassembled WGS sequence"/>
</dbReference>
<proteinExistence type="predicted"/>
<sequence length="61" mass="7436">MKLFGKLILTFGWLRMKVSGYFEKFINLLFALQWNIHKHFPLNKVKLHKTNAYFTLKNRNH</sequence>
<name>A0A1J1IBK6_9DIPT</name>
<dbReference type="OrthoDB" id="427030at2759"/>
<protein>
    <submittedName>
        <fullName evidence="1">CLUMA_CG010982, isoform A</fullName>
    </submittedName>
</protein>
<evidence type="ECO:0000313" key="1">
    <source>
        <dbReference type="EMBL" id="CRK97595.1"/>
    </source>
</evidence>
<dbReference type="AlphaFoldDB" id="A0A1J1IBK6"/>
<organism evidence="1 2">
    <name type="scientific">Clunio marinus</name>
    <dbReference type="NCBI Taxonomy" id="568069"/>
    <lineage>
        <taxon>Eukaryota</taxon>
        <taxon>Metazoa</taxon>
        <taxon>Ecdysozoa</taxon>
        <taxon>Arthropoda</taxon>
        <taxon>Hexapoda</taxon>
        <taxon>Insecta</taxon>
        <taxon>Pterygota</taxon>
        <taxon>Neoptera</taxon>
        <taxon>Endopterygota</taxon>
        <taxon>Diptera</taxon>
        <taxon>Nematocera</taxon>
        <taxon>Chironomoidea</taxon>
        <taxon>Chironomidae</taxon>
        <taxon>Clunio</taxon>
    </lineage>
</organism>
<gene>
    <name evidence="1" type="ORF">CLUMA_CG010982</name>
</gene>
<reference evidence="1 2" key="1">
    <citation type="submission" date="2015-04" db="EMBL/GenBank/DDBJ databases">
        <authorList>
            <person name="Syromyatnikov M.Y."/>
            <person name="Popov V.N."/>
        </authorList>
    </citation>
    <scope>NUCLEOTIDE SEQUENCE [LARGE SCALE GENOMIC DNA]</scope>
</reference>
<dbReference type="EMBL" id="CVRI01000047">
    <property type="protein sequence ID" value="CRK97595.1"/>
    <property type="molecule type" value="Genomic_DNA"/>
</dbReference>
<accession>A0A1J1IBK6</accession>
<evidence type="ECO:0000313" key="2">
    <source>
        <dbReference type="Proteomes" id="UP000183832"/>
    </source>
</evidence>